<feature type="transmembrane region" description="Helical" evidence="5">
    <location>
        <begin position="114"/>
        <end position="134"/>
    </location>
</feature>
<name>A0A7G9W562_ALKCA</name>
<protein>
    <submittedName>
        <fullName evidence="7">Cation:proton antiporter</fullName>
    </submittedName>
</protein>
<dbReference type="Pfam" id="PF00999">
    <property type="entry name" value="Na_H_Exchanger"/>
    <property type="match status" value="1"/>
</dbReference>
<dbReference type="KEGG" id="acae:HYG86_03120"/>
<dbReference type="GO" id="GO:0016020">
    <property type="term" value="C:membrane"/>
    <property type="evidence" value="ECO:0007669"/>
    <property type="project" value="UniProtKB-SubCell"/>
</dbReference>
<sequence length="387" mass="40858">MNSSLLLGFVLLIGVIGGKIASKAKLPSVTGYIIFGLLVGPSFLNIITREAIYAFQPVNQLALGILSLSIGSELHYAVFRKYGKNLFKLFLGEGLLTFSLVASFTYLFGMRLQFAILLGILALTVSPSGVLSIVKETGSKGLFTQNLLALVAVDNLFAILSFGVVSALLQGVGNSDTAGATLFLGVVQEVLLTLGIGMLLGIILTYLIKKRPATAKFTVILLGFVFLGTGLADHFQLSALLLNMTMGATITNLTLRRNIVATSLERIELPVFVSFLTLAGAKLDTSVLVTSGLVGVGYISGRLVGKIVGSYSGAMFTDLTVKMRKNLGLALTPQAGVAIGLSVIAEQKFPESNGMLTGIVLSGVIFFEVVGPLLLKKALDNVGETRF</sequence>
<dbReference type="RefSeq" id="WP_213167489.1">
    <property type="nucleotide sequence ID" value="NZ_CP058559.1"/>
</dbReference>
<organism evidence="7 8">
    <name type="scientific">Alkalicella caledoniensis</name>
    <dbReference type="NCBI Taxonomy" id="2731377"/>
    <lineage>
        <taxon>Bacteria</taxon>
        <taxon>Bacillati</taxon>
        <taxon>Bacillota</taxon>
        <taxon>Clostridia</taxon>
        <taxon>Eubacteriales</taxon>
        <taxon>Proteinivoracaceae</taxon>
        <taxon>Alkalicella</taxon>
    </lineage>
</organism>
<comment type="subcellular location">
    <subcellularLocation>
        <location evidence="1">Membrane</location>
        <topology evidence="1">Multi-pass membrane protein</topology>
    </subcellularLocation>
</comment>
<dbReference type="GO" id="GO:0015297">
    <property type="term" value="F:antiporter activity"/>
    <property type="evidence" value="ECO:0007669"/>
    <property type="project" value="InterPro"/>
</dbReference>
<feature type="domain" description="Cation/H+ exchanger transmembrane" evidence="6">
    <location>
        <begin position="11"/>
        <end position="370"/>
    </location>
</feature>
<keyword evidence="3 5" id="KW-1133">Transmembrane helix</keyword>
<accession>A0A7G9W562</accession>
<keyword evidence="2 5" id="KW-0812">Transmembrane</keyword>
<evidence type="ECO:0000313" key="8">
    <source>
        <dbReference type="Proteomes" id="UP000516160"/>
    </source>
</evidence>
<feature type="transmembrane region" description="Helical" evidence="5">
    <location>
        <begin position="356"/>
        <end position="375"/>
    </location>
</feature>
<evidence type="ECO:0000259" key="6">
    <source>
        <dbReference type="Pfam" id="PF00999"/>
    </source>
</evidence>
<feature type="transmembrane region" description="Helical" evidence="5">
    <location>
        <begin position="219"/>
        <end position="237"/>
    </location>
</feature>
<dbReference type="EMBL" id="CP058559">
    <property type="protein sequence ID" value="QNO13824.1"/>
    <property type="molecule type" value="Genomic_DNA"/>
</dbReference>
<feature type="transmembrane region" description="Helical" evidence="5">
    <location>
        <begin position="31"/>
        <end position="48"/>
    </location>
</feature>
<evidence type="ECO:0000313" key="7">
    <source>
        <dbReference type="EMBL" id="QNO13824.1"/>
    </source>
</evidence>
<dbReference type="InterPro" id="IPR006153">
    <property type="entry name" value="Cation/H_exchanger_TM"/>
</dbReference>
<evidence type="ECO:0000256" key="3">
    <source>
        <dbReference type="ARBA" id="ARBA00022989"/>
    </source>
</evidence>
<dbReference type="AlphaFoldDB" id="A0A7G9W562"/>
<feature type="transmembrane region" description="Helical" evidence="5">
    <location>
        <begin position="326"/>
        <end position="344"/>
    </location>
</feature>
<keyword evidence="4 5" id="KW-0472">Membrane</keyword>
<feature type="transmembrane region" description="Helical" evidence="5">
    <location>
        <begin position="146"/>
        <end position="169"/>
    </location>
</feature>
<reference evidence="7 8" key="1">
    <citation type="submission" date="2020-07" db="EMBL/GenBank/DDBJ databases">
        <title>Alkalicella. sp. LB2 genome.</title>
        <authorList>
            <person name="Postec A."/>
            <person name="Quemeneur M."/>
        </authorList>
    </citation>
    <scope>NUCLEOTIDE SEQUENCE [LARGE SCALE GENOMIC DNA]</scope>
    <source>
        <strain evidence="7 8">LB2</strain>
    </source>
</reference>
<dbReference type="Gene3D" id="1.20.1530.20">
    <property type="match status" value="1"/>
</dbReference>
<dbReference type="InterPro" id="IPR038770">
    <property type="entry name" value="Na+/solute_symporter_sf"/>
</dbReference>
<evidence type="ECO:0000256" key="5">
    <source>
        <dbReference type="SAM" id="Phobius"/>
    </source>
</evidence>
<evidence type="ECO:0000256" key="2">
    <source>
        <dbReference type="ARBA" id="ARBA00022692"/>
    </source>
</evidence>
<evidence type="ECO:0000256" key="1">
    <source>
        <dbReference type="ARBA" id="ARBA00004141"/>
    </source>
</evidence>
<keyword evidence="8" id="KW-1185">Reference proteome</keyword>
<feature type="transmembrane region" description="Helical" evidence="5">
    <location>
        <begin position="181"/>
        <end position="207"/>
    </location>
</feature>
<proteinExistence type="predicted"/>
<dbReference type="GO" id="GO:1902600">
    <property type="term" value="P:proton transmembrane transport"/>
    <property type="evidence" value="ECO:0007669"/>
    <property type="project" value="InterPro"/>
</dbReference>
<dbReference type="PANTHER" id="PTHR43021:SF2">
    <property type="entry name" value="CATION_H+ EXCHANGER DOMAIN-CONTAINING PROTEIN"/>
    <property type="match status" value="1"/>
</dbReference>
<dbReference type="PANTHER" id="PTHR43021">
    <property type="entry name" value="NA(+)/H(+) ANTIPORTER-RELATED"/>
    <property type="match status" value="1"/>
</dbReference>
<feature type="transmembrane region" description="Helical" evidence="5">
    <location>
        <begin position="285"/>
        <end position="305"/>
    </location>
</feature>
<feature type="transmembrane region" description="Helical" evidence="5">
    <location>
        <begin position="89"/>
        <end position="108"/>
    </location>
</feature>
<dbReference type="Proteomes" id="UP000516160">
    <property type="component" value="Chromosome"/>
</dbReference>
<evidence type="ECO:0000256" key="4">
    <source>
        <dbReference type="ARBA" id="ARBA00023136"/>
    </source>
</evidence>
<gene>
    <name evidence="7" type="ORF">HYG86_03120</name>
</gene>